<dbReference type="HOGENOM" id="CLU_1135793_0_0_1"/>
<protein>
    <recommendedName>
        <fullName evidence="2">Protein ZIP4 homolog</fullName>
    </recommendedName>
</protein>
<dbReference type="InterPro" id="IPR039057">
    <property type="entry name" value="Spo22/ZIP4"/>
</dbReference>
<dbReference type="Proteomes" id="UP000016929">
    <property type="component" value="Unassembled WGS sequence"/>
</dbReference>
<gene>
    <name evidence="3" type="ORF">FOC4_g10007297</name>
</gene>
<dbReference type="Pfam" id="PF08631">
    <property type="entry name" value="SPO22"/>
    <property type="match status" value="1"/>
</dbReference>
<dbReference type="PANTHER" id="PTHR40375">
    <property type="entry name" value="SPORULATION-SPECIFIC PROTEIN 22"/>
    <property type="match status" value="1"/>
</dbReference>
<evidence type="ECO:0000313" key="4">
    <source>
        <dbReference type="Proteomes" id="UP000016929"/>
    </source>
</evidence>
<name>N1RFZ0_FUSC4</name>
<dbReference type="OrthoDB" id="65716at2759"/>
<evidence type="ECO:0000313" key="3">
    <source>
        <dbReference type="EMBL" id="EMT64619.1"/>
    </source>
</evidence>
<dbReference type="InterPro" id="IPR013940">
    <property type="entry name" value="Spo22/ZIP4/TEX11"/>
</dbReference>
<dbReference type="GO" id="GO:0090173">
    <property type="term" value="P:regulation of synaptonemal complex assembly"/>
    <property type="evidence" value="ECO:0007669"/>
    <property type="project" value="InterPro"/>
</dbReference>
<evidence type="ECO:0000256" key="2">
    <source>
        <dbReference type="ARBA" id="ARBA00031845"/>
    </source>
</evidence>
<proteinExistence type="predicted"/>
<feature type="non-terminal residue" evidence="3">
    <location>
        <position position="1"/>
    </location>
</feature>
<dbReference type="STRING" id="1229665.N1RFZ0"/>
<organism evidence="3 4">
    <name type="scientific">Fusarium oxysporum f. sp. cubense (strain race 4)</name>
    <name type="common">Panama disease fungus</name>
    <dbReference type="NCBI Taxonomy" id="2502994"/>
    <lineage>
        <taxon>Eukaryota</taxon>
        <taxon>Fungi</taxon>
        <taxon>Dikarya</taxon>
        <taxon>Ascomycota</taxon>
        <taxon>Pezizomycotina</taxon>
        <taxon>Sordariomycetes</taxon>
        <taxon>Hypocreomycetidae</taxon>
        <taxon>Hypocreales</taxon>
        <taxon>Nectriaceae</taxon>
        <taxon>Fusarium</taxon>
        <taxon>Fusarium oxysporum species complex</taxon>
    </lineage>
</organism>
<sequence length="245" mass="27694">EFATDLFSKLPTSCDSSSTDVLLSDLNHHITTANVLAENRIAPPLEVSRNLKDIGRKLWNECIKERRKRDNLLQSASRTQLLVRTRVLAFLAHALAREYRRARVCVESSDLDGALLSMAKAADYIDRLKKIDNLTTEDRVQVQKIEAEYLTMRCALSWKQGRLDVAEHMYAKAGDLLHDLDPSSAEHLADTFHGIGGDLLSKGDNEMALKWLRRALDLINDQALERLSTEGLELRISIHHELIQA</sequence>
<dbReference type="InterPro" id="IPR011990">
    <property type="entry name" value="TPR-like_helical_dom_sf"/>
</dbReference>
<dbReference type="AlphaFoldDB" id="N1RFZ0"/>
<reference evidence="4" key="1">
    <citation type="submission" date="2012-09" db="EMBL/GenBank/DDBJ databases">
        <title>Genome sequencing and comparative transcriptomics of race 1 and race 4 of banana pathogen: Fusarium oxysporum f. sp. cubense.</title>
        <authorList>
            <person name="Fang X."/>
            <person name="Huang J."/>
        </authorList>
    </citation>
    <scope>NUCLEOTIDE SEQUENCE [LARGE SCALE GENOMIC DNA]</scope>
    <source>
        <strain evidence="4">race 4</strain>
    </source>
</reference>
<keyword evidence="4" id="KW-1185">Reference proteome</keyword>
<reference evidence="4" key="2">
    <citation type="journal article" date="2014" name="PLoS ONE">
        <title>Genome and Transcriptome Analysis of the Fungal Pathogen Fusarium oxysporum f. sp. cubense Causing Banana Vascular Wilt Disease.</title>
        <authorList>
            <person name="Guo L."/>
            <person name="Han L."/>
            <person name="Yang L."/>
            <person name="Zeng H."/>
            <person name="Fan D."/>
            <person name="Zhu Y."/>
            <person name="Feng Y."/>
            <person name="Wang G."/>
            <person name="Peng C."/>
            <person name="Jiang X."/>
            <person name="Zhou D."/>
            <person name="Ni P."/>
            <person name="Liang C."/>
            <person name="Liu L."/>
            <person name="Wang J."/>
            <person name="Mao C."/>
            <person name="Fang X."/>
            <person name="Peng M."/>
            <person name="Huang J."/>
        </authorList>
    </citation>
    <scope>NUCLEOTIDE SEQUENCE [LARGE SCALE GENOMIC DNA]</scope>
    <source>
        <strain evidence="4">race 4</strain>
    </source>
</reference>
<dbReference type="EMBL" id="KB726991">
    <property type="protein sequence ID" value="EMT64619.1"/>
    <property type="molecule type" value="Genomic_DNA"/>
</dbReference>
<dbReference type="SUPFAM" id="SSF48452">
    <property type="entry name" value="TPR-like"/>
    <property type="match status" value="1"/>
</dbReference>
<accession>N1RFZ0</accession>
<dbReference type="Gene3D" id="1.25.40.10">
    <property type="entry name" value="Tetratricopeptide repeat domain"/>
    <property type="match status" value="1"/>
</dbReference>
<dbReference type="PANTHER" id="PTHR40375:SF2">
    <property type="entry name" value="SPORULATION-SPECIFIC PROTEIN 22"/>
    <property type="match status" value="1"/>
</dbReference>
<evidence type="ECO:0000256" key="1">
    <source>
        <dbReference type="ARBA" id="ARBA00023254"/>
    </source>
</evidence>
<dbReference type="GO" id="GO:0051321">
    <property type="term" value="P:meiotic cell cycle"/>
    <property type="evidence" value="ECO:0007669"/>
    <property type="project" value="UniProtKB-KW"/>
</dbReference>
<keyword evidence="1" id="KW-0469">Meiosis</keyword>